<sequence length="407" mass="44916">MSQHEQQITGKLMKASRMLLTVKALNAGASALSGIFVNVYLFKVSESLLQVLSFHLASFSAWVPAFVGAAWLGKKAGRTIGLLLGNGGFLCFYLCILVLGQGSAAYSIPLGILFGVSSGLYWMSINILVVDFTSKTNRDWFNGVNGMIGSLTQLVGPLIAGWLIIGLPSGLGYGIIFTLSVVLYGFSILFGLKLPIKKVSSPFSWPALLSIHNHRSWRVMSYCFAALHFREDVLAFTLWLWMYTVTRSEGVMGNFAFLLTLCSVIFYYRMGRSMASQAKYRMMVTGTIGFSASLMLLWCNISPYTLTIYTILAGVCVPLFQVPFNTTLMNSIESFDNGGKYRTELIVAREIAISIGRIVSAAGRRIINNRGRPPSAMIGGHRCAYGQHSLKKLRNKEQCLRQLLFSF</sequence>
<dbReference type="Pfam" id="PF07690">
    <property type="entry name" value="MFS_1"/>
    <property type="match status" value="1"/>
</dbReference>
<feature type="transmembrane region" description="Helical" evidence="2">
    <location>
        <begin position="20"/>
        <end position="42"/>
    </location>
</feature>
<accession>A0ABT4QIG7</accession>
<feature type="transmembrane region" description="Helical" evidence="2">
    <location>
        <begin position="250"/>
        <end position="268"/>
    </location>
</feature>
<dbReference type="Proteomes" id="UP001527882">
    <property type="component" value="Unassembled WGS sequence"/>
</dbReference>
<dbReference type="InterPro" id="IPR052528">
    <property type="entry name" value="Sugar_transport-like"/>
</dbReference>
<evidence type="ECO:0000313" key="3">
    <source>
        <dbReference type="EMBL" id="MCZ8516672.1"/>
    </source>
</evidence>
<dbReference type="InterPro" id="IPR036259">
    <property type="entry name" value="MFS_trans_sf"/>
</dbReference>
<proteinExistence type="predicted"/>
<feature type="transmembrane region" description="Helical" evidence="2">
    <location>
        <begin position="219"/>
        <end position="244"/>
    </location>
</feature>
<dbReference type="PANTHER" id="PTHR23526">
    <property type="entry name" value="INTEGRAL MEMBRANE TRANSPORT PROTEIN-RELATED"/>
    <property type="match status" value="1"/>
</dbReference>
<feature type="transmembrane region" description="Helical" evidence="2">
    <location>
        <begin position="54"/>
        <end position="73"/>
    </location>
</feature>
<comment type="caution">
    <text evidence="3">The sequence shown here is derived from an EMBL/GenBank/DDBJ whole genome shotgun (WGS) entry which is preliminary data.</text>
</comment>
<keyword evidence="4" id="KW-1185">Reference proteome</keyword>
<dbReference type="EMBL" id="JAQAGZ010000026">
    <property type="protein sequence ID" value="MCZ8516672.1"/>
    <property type="molecule type" value="Genomic_DNA"/>
</dbReference>
<dbReference type="SUPFAM" id="SSF103473">
    <property type="entry name" value="MFS general substrate transporter"/>
    <property type="match status" value="1"/>
</dbReference>
<dbReference type="InterPro" id="IPR011701">
    <property type="entry name" value="MFS"/>
</dbReference>
<reference evidence="3 4" key="1">
    <citation type="submission" date="2022-12" db="EMBL/GenBank/DDBJ databases">
        <title>Draft genome sequence of Paenibacillus sp. dW9.</title>
        <authorList>
            <person name="Choi E.-W."/>
            <person name="Kim D.-U."/>
        </authorList>
    </citation>
    <scope>NUCLEOTIDE SEQUENCE [LARGE SCALE GENOMIC DNA]</scope>
    <source>
        <strain evidence="4">dW9</strain>
    </source>
</reference>
<feature type="transmembrane region" description="Helical" evidence="2">
    <location>
        <begin position="144"/>
        <end position="165"/>
    </location>
</feature>
<keyword evidence="2" id="KW-1133">Transmembrane helix</keyword>
<organism evidence="3 4">
    <name type="scientific">Paenibacillus gyeongsangnamensis</name>
    <dbReference type="NCBI Taxonomy" id="3388067"/>
    <lineage>
        <taxon>Bacteria</taxon>
        <taxon>Bacillati</taxon>
        <taxon>Bacillota</taxon>
        <taxon>Bacilli</taxon>
        <taxon>Bacillales</taxon>
        <taxon>Paenibacillaceae</taxon>
        <taxon>Paenibacillus</taxon>
    </lineage>
</organism>
<comment type="subcellular location">
    <subcellularLocation>
        <location evidence="1">Cell membrane</location>
        <topology evidence="1">Multi-pass membrane protein</topology>
    </subcellularLocation>
</comment>
<evidence type="ECO:0000256" key="1">
    <source>
        <dbReference type="ARBA" id="ARBA00004651"/>
    </source>
</evidence>
<keyword evidence="2" id="KW-0472">Membrane</keyword>
<keyword evidence="2" id="KW-0812">Transmembrane</keyword>
<feature type="transmembrane region" description="Helical" evidence="2">
    <location>
        <begin position="106"/>
        <end position="132"/>
    </location>
</feature>
<name>A0ABT4QIG7_9BACL</name>
<feature type="transmembrane region" description="Helical" evidence="2">
    <location>
        <begin position="171"/>
        <end position="192"/>
    </location>
</feature>
<dbReference type="RefSeq" id="WP_269885208.1">
    <property type="nucleotide sequence ID" value="NZ_JAQAGZ010000026.1"/>
</dbReference>
<feature type="transmembrane region" description="Helical" evidence="2">
    <location>
        <begin position="80"/>
        <end position="100"/>
    </location>
</feature>
<evidence type="ECO:0000256" key="2">
    <source>
        <dbReference type="SAM" id="Phobius"/>
    </source>
</evidence>
<gene>
    <name evidence="3" type="ORF">O9H85_30680</name>
</gene>
<dbReference type="PANTHER" id="PTHR23526:SF2">
    <property type="entry name" value="MAJOR FACILITATOR SUPERFAMILY (MFS) PROFILE DOMAIN-CONTAINING PROTEIN"/>
    <property type="match status" value="1"/>
</dbReference>
<dbReference type="Gene3D" id="1.20.1250.20">
    <property type="entry name" value="MFS general substrate transporter like domains"/>
    <property type="match status" value="1"/>
</dbReference>
<protein>
    <submittedName>
        <fullName evidence="3">MFS transporter</fullName>
    </submittedName>
</protein>
<evidence type="ECO:0000313" key="4">
    <source>
        <dbReference type="Proteomes" id="UP001527882"/>
    </source>
</evidence>